<dbReference type="Proteomes" id="UP000327424">
    <property type="component" value="Chromosome"/>
</dbReference>
<evidence type="ECO:0000259" key="3">
    <source>
        <dbReference type="PROSITE" id="PS51755"/>
    </source>
</evidence>
<feature type="DNA-binding region" description="OmpR/PhoB-type" evidence="2">
    <location>
        <begin position="1"/>
        <end position="100"/>
    </location>
</feature>
<dbReference type="GO" id="GO:0006355">
    <property type="term" value="P:regulation of DNA-templated transcription"/>
    <property type="evidence" value="ECO:0007669"/>
    <property type="project" value="InterPro"/>
</dbReference>
<proteinExistence type="predicted"/>
<evidence type="ECO:0000256" key="2">
    <source>
        <dbReference type="PROSITE-ProRule" id="PRU01091"/>
    </source>
</evidence>
<dbReference type="AlphaFoldDB" id="A0A5J6WPJ9"/>
<dbReference type="SMART" id="SM00862">
    <property type="entry name" value="Trans_reg_C"/>
    <property type="match status" value="1"/>
</dbReference>
<dbReference type="OrthoDB" id="6311790at2"/>
<dbReference type="InterPro" id="IPR036388">
    <property type="entry name" value="WH-like_DNA-bd_sf"/>
</dbReference>
<dbReference type="KEGG" id="mmaa:FR932_13725"/>
<dbReference type="SUPFAM" id="SSF46894">
    <property type="entry name" value="C-terminal effector domain of the bipartite response regulators"/>
    <property type="match status" value="1"/>
</dbReference>
<sequence>MMIVNENYVVDFDNAIILSLSTGLRTSLGSNEVSLLRYMIKHQGQLLLRQDLMEEVWLSKGIIVEDSSLLHAISNCRKALEDKDTQIIQTQRGKGYAFLGKVSPYSSKQSEDVDSKTLAEAQNTPSNIKVSIQRHFLNTYGRYIAAYLMMSGVSFMLWHTFSSPWASAEHYYIEQFAECAFIDPETETEMIFQDVTVYHANGLSLLIDIDDASISYQDDLEVNCE</sequence>
<reference evidence="4 5" key="1">
    <citation type="submission" date="2019-09" db="EMBL/GenBank/DDBJ databases">
        <title>Hybrid Assembly of the complete Genome of the Deep-Sea Bacterium Moritella marina from long Nanopore and Illumina reads.</title>
        <authorList>
            <person name="Magin S."/>
            <person name="Georgoulis A."/>
            <person name="Papadimitriou K."/>
            <person name="Iliakis G."/>
            <person name="Vorgias C.E."/>
        </authorList>
    </citation>
    <scope>NUCLEOTIDE SEQUENCE [LARGE SCALE GENOMIC DNA]</scope>
    <source>
        <strain evidence="4 5">MP-1</strain>
    </source>
</reference>
<evidence type="ECO:0000256" key="1">
    <source>
        <dbReference type="ARBA" id="ARBA00023125"/>
    </source>
</evidence>
<feature type="domain" description="OmpR/PhoB-type" evidence="3">
    <location>
        <begin position="1"/>
        <end position="100"/>
    </location>
</feature>
<gene>
    <name evidence="4" type="ORF">FR932_13725</name>
</gene>
<dbReference type="PROSITE" id="PS51755">
    <property type="entry name" value="OMPR_PHOB"/>
    <property type="match status" value="1"/>
</dbReference>
<dbReference type="InterPro" id="IPR016032">
    <property type="entry name" value="Sig_transdc_resp-reg_C-effctor"/>
</dbReference>
<evidence type="ECO:0000313" key="5">
    <source>
        <dbReference type="Proteomes" id="UP000327424"/>
    </source>
</evidence>
<keyword evidence="5" id="KW-1185">Reference proteome</keyword>
<name>A0A5J6WPJ9_MORMI</name>
<dbReference type="GO" id="GO:0003677">
    <property type="term" value="F:DNA binding"/>
    <property type="evidence" value="ECO:0007669"/>
    <property type="project" value="UniProtKB-UniRule"/>
</dbReference>
<organism evidence="4 5">
    <name type="scientific">Moritella marina ATCC 15381</name>
    <dbReference type="NCBI Taxonomy" id="1202962"/>
    <lineage>
        <taxon>Bacteria</taxon>
        <taxon>Pseudomonadati</taxon>
        <taxon>Pseudomonadota</taxon>
        <taxon>Gammaproteobacteria</taxon>
        <taxon>Alteromonadales</taxon>
        <taxon>Moritellaceae</taxon>
        <taxon>Moritella</taxon>
    </lineage>
</organism>
<dbReference type="InterPro" id="IPR001867">
    <property type="entry name" value="OmpR/PhoB-type_DNA-bd"/>
</dbReference>
<dbReference type="Pfam" id="PF00486">
    <property type="entry name" value="Trans_reg_C"/>
    <property type="match status" value="1"/>
</dbReference>
<protein>
    <recommendedName>
        <fullName evidence="3">OmpR/PhoB-type domain-containing protein</fullName>
    </recommendedName>
</protein>
<dbReference type="Gene3D" id="1.10.10.10">
    <property type="entry name" value="Winged helix-like DNA-binding domain superfamily/Winged helix DNA-binding domain"/>
    <property type="match status" value="1"/>
</dbReference>
<dbReference type="RefSeq" id="WP_019441422.1">
    <property type="nucleotide sequence ID" value="NZ_ALOE01000018.1"/>
</dbReference>
<keyword evidence="1 2" id="KW-0238">DNA-binding</keyword>
<dbReference type="CDD" id="cd00383">
    <property type="entry name" value="trans_reg_C"/>
    <property type="match status" value="1"/>
</dbReference>
<dbReference type="GO" id="GO:0000160">
    <property type="term" value="P:phosphorelay signal transduction system"/>
    <property type="evidence" value="ECO:0007669"/>
    <property type="project" value="InterPro"/>
</dbReference>
<dbReference type="EMBL" id="CP044399">
    <property type="protein sequence ID" value="QFI38835.1"/>
    <property type="molecule type" value="Genomic_DNA"/>
</dbReference>
<accession>A0A5J6WPJ9</accession>
<evidence type="ECO:0000313" key="4">
    <source>
        <dbReference type="EMBL" id="QFI38835.1"/>
    </source>
</evidence>